<dbReference type="InterPro" id="IPR006533">
    <property type="entry name" value="T6SS_Vgr_RhsGE"/>
</dbReference>
<feature type="domain" description="Putative type VI secretion system Rhs element associated Vgr" evidence="4">
    <location>
        <begin position="597"/>
        <end position="707"/>
    </location>
</feature>
<feature type="domain" description="Gp5/Type VI secretion system Vgr protein OB-fold" evidence="2">
    <location>
        <begin position="466"/>
        <end position="529"/>
    </location>
</feature>
<dbReference type="Proteomes" id="UP000448575">
    <property type="component" value="Unassembled WGS sequence"/>
</dbReference>
<dbReference type="NCBIfam" id="TIGR01646">
    <property type="entry name" value="vgr_GE"/>
    <property type="match status" value="1"/>
</dbReference>
<keyword evidence="6" id="KW-1185">Reference proteome</keyword>
<dbReference type="Gene3D" id="2.30.110.50">
    <property type="match status" value="1"/>
</dbReference>
<accession>A0A6N9HGL2</accession>
<dbReference type="SUPFAM" id="SSF69255">
    <property type="entry name" value="gp5 N-terminal domain-like"/>
    <property type="match status" value="1"/>
</dbReference>
<dbReference type="Gene3D" id="4.10.220.110">
    <property type="match status" value="1"/>
</dbReference>
<feature type="domain" description="DUF2345" evidence="3">
    <location>
        <begin position="763"/>
        <end position="919"/>
    </location>
</feature>
<reference evidence="5 6" key="1">
    <citation type="submission" date="2019-12" db="EMBL/GenBank/DDBJ databases">
        <title>Novel species isolated from a subtropical stream in China.</title>
        <authorList>
            <person name="Lu H."/>
        </authorList>
    </citation>
    <scope>NUCLEOTIDE SEQUENCE [LARGE SCALE GENOMIC DNA]</scope>
    <source>
        <strain evidence="5 6">DS3</strain>
    </source>
</reference>
<comment type="caution">
    <text evidence="5">The sequence shown here is derived from an EMBL/GenBank/DDBJ whole genome shotgun (WGS) entry which is preliminary data.</text>
</comment>
<dbReference type="InterPro" id="IPR018769">
    <property type="entry name" value="VgrG2_DUF2345"/>
</dbReference>
<evidence type="ECO:0000313" key="5">
    <source>
        <dbReference type="EMBL" id="MYN02509.1"/>
    </source>
</evidence>
<gene>
    <name evidence="5" type="primary">vgrG</name>
    <name evidence="5" type="ORF">GTP41_10405</name>
</gene>
<evidence type="ECO:0000259" key="3">
    <source>
        <dbReference type="Pfam" id="PF10106"/>
    </source>
</evidence>
<dbReference type="Pfam" id="PF13296">
    <property type="entry name" value="T6SS_Vgr"/>
    <property type="match status" value="1"/>
</dbReference>
<evidence type="ECO:0000313" key="6">
    <source>
        <dbReference type="Proteomes" id="UP000448575"/>
    </source>
</evidence>
<evidence type="ECO:0000259" key="4">
    <source>
        <dbReference type="Pfam" id="PF13296"/>
    </source>
</evidence>
<feature type="region of interest" description="Disordered" evidence="1">
    <location>
        <begin position="539"/>
        <end position="582"/>
    </location>
</feature>
<dbReference type="SUPFAM" id="SSF69279">
    <property type="entry name" value="Phage tail proteins"/>
    <property type="match status" value="2"/>
</dbReference>
<dbReference type="RefSeq" id="WP_161025506.1">
    <property type="nucleotide sequence ID" value="NZ_WWCJ01000006.1"/>
</dbReference>
<feature type="compositionally biased region" description="Low complexity" evidence="1">
    <location>
        <begin position="539"/>
        <end position="554"/>
    </location>
</feature>
<dbReference type="Gene3D" id="2.40.50.230">
    <property type="entry name" value="Gp5 N-terminal domain"/>
    <property type="match status" value="1"/>
</dbReference>
<dbReference type="InterPro" id="IPR006531">
    <property type="entry name" value="Gp5/Vgr_OB"/>
</dbReference>
<dbReference type="Pfam" id="PF05954">
    <property type="entry name" value="Phage_GPD"/>
    <property type="match status" value="1"/>
</dbReference>
<dbReference type="Pfam" id="PF10106">
    <property type="entry name" value="DUF2345"/>
    <property type="match status" value="1"/>
</dbReference>
<name>A0A6N9HGL2_9BURK</name>
<dbReference type="InterPro" id="IPR028244">
    <property type="entry name" value="T6SS_Rhs_Vgr_dom"/>
</dbReference>
<proteinExistence type="predicted"/>
<dbReference type="InterPro" id="IPR037026">
    <property type="entry name" value="Vgr_OB-fold_dom_sf"/>
</dbReference>
<dbReference type="Gene3D" id="3.55.50.10">
    <property type="entry name" value="Baseplate protein-like domains"/>
    <property type="match status" value="1"/>
</dbReference>
<organism evidence="5 6">
    <name type="scientific">Pseudoduganella guangdongensis</name>
    <dbReference type="NCBI Taxonomy" id="2692179"/>
    <lineage>
        <taxon>Bacteria</taxon>
        <taxon>Pseudomonadati</taxon>
        <taxon>Pseudomonadota</taxon>
        <taxon>Betaproteobacteria</taxon>
        <taxon>Burkholderiales</taxon>
        <taxon>Oxalobacteraceae</taxon>
        <taxon>Telluria group</taxon>
        <taxon>Pseudoduganella</taxon>
    </lineage>
</organism>
<dbReference type="AlphaFoldDB" id="A0A6N9HGL2"/>
<evidence type="ECO:0000259" key="2">
    <source>
        <dbReference type="Pfam" id="PF04717"/>
    </source>
</evidence>
<protein>
    <submittedName>
        <fullName evidence="5">Type VI secretion system tip protein VgrG</fullName>
    </submittedName>
</protein>
<dbReference type="Pfam" id="PF04717">
    <property type="entry name" value="Phage_base_V"/>
    <property type="match status" value="1"/>
</dbReference>
<dbReference type="EMBL" id="WWCJ01000006">
    <property type="protein sequence ID" value="MYN02509.1"/>
    <property type="molecule type" value="Genomic_DNA"/>
</dbReference>
<evidence type="ECO:0000256" key="1">
    <source>
        <dbReference type="SAM" id="MobiDB-lite"/>
    </source>
</evidence>
<sequence length="1085" mass="116254">MSTDVLAQVYGALAQFASESRLYELTLEKQDDYGSGGLLVEAFFADDCLQETLARDVIALSTSATIRPADLVGQRATLQASLADGSRTAFHGLVSHAAMLGSEGGFARYRLRLSSWLWLATQTRNSRVWQDKSVADIVDAVFGDYAPYADWQWSDDAQALLNAIPPRSYCCQYRESDYDFVRRLLTEEGIAWRHEDGEDGQTLVLFADSSQQSATPEDASSAAGQGLRYHAARAGEKFDTIQALHTTRQLVSGAVAVISYDYKAKAAVSASVPTRINDLGKHAHQPESYDYPGQYFYASSAEAERYATLHMQLHEARSQQHQGRSTVRTLRAGTRFDMLQGPLSLDGEAQSYVVLRVLGVGVNNLPTAAKRGLAELFGPIPELLEELAAAARELPGDFRTTVEKASASGYANSFAALAADVPWRPAHHGGEGRQHAKPSAMGSQSAIVVGEDGQDRPQGGKEIHCDHLGRVRIRFHWQETADATCWVRVAQRSAGGGMGSQFLPRIGQEVLVQFLENDIDRPIIVGALYNGQGEGGIAPTPGGQTAGAAQQPFTSAHDHAPSGQGNTAAGNSPVWHGLAAGSGDHRNTAAQWGLRSKEFGGSGYNQLLFDDTDQQGRIQLRSTQSATELNLGHLLHNADNFRGSLRGQGAELRTDAYGTVRAGAGLLVSSYKITHSAAQREPVGDNTAGIAMLKQAVKLGEAFHEAATKHKTVGLTAHTGLPDAKEEEPPLKQLQTAVSGMVGSASMEAALADAGDRSTSPGKDKLPHTVDPIIAISAKEGLAMSAARDVQFAVGSVATVMSGSDTQLATGGQLRVHTMEAIGMLGGAVKPGERELGMQFIAARDNIDVQAQAGTLDVMARDTINVKSSNAHIDWASAKKISLSTAGGANITIDGGNITVQCPGKIEIKAGKKSFVGPAQEAYKLPVMPRSEVKDEPINFKLLLSDVPGKYGRPLAERPWRIVELKNPSGDPYNPKHIRQELASGTSSASGECELDEMQKKAIWSAANKAQGTLFMVSGPNITPLVISNLTASATDMAERKILDAHNYAVSQDHLDEAHKQMLKQWAESDYENRLTGNPKNETLV</sequence>